<protein>
    <submittedName>
        <fullName evidence="1">Uncharacterized protein</fullName>
    </submittedName>
</protein>
<comment type="caution">
    <text evidence="1">The sequence shown here is derived from an EMBL/GenBank/DDBJ whole genome shotgun (WGS) entry which is preliminary data.</text>
</comment>
<evidence type="ECO:0000313" key="2">
    <source>
        <dbReference type="Proteomes" id="UP000765509"/>
    </source>
</evidence>
<evidence type="ECO:0000313" key="1">
    <source>
        <dbReference type="EMBL" id="MBW0521541.1"/>
    </source>
</evidence>
<dbReference type="AlphaFoldDB" id="A0A9Q3EMF5"/>
<name>A0A9Q3EMF5_9BASI</name>
<keyword evidence="2" id="KW-1185">Reference proteome</keyword>
<dbReference type="EMBL" id="AVOT02028902">
    <property type="protein sequence ID" value="MBW0521541.1"/>
    <property type="molecule type" value="Genomic_DNA"/>
</dbReference>
<gene>
    <name evidence="1" type="ORF">O181_061256</name>
</gene>
<sequence length="154" mass="17846">MITTFCDYGLEYKDSDGLFDDWCTLITALKLEYKTSIHCSTGNTPAFLGKGCNYRIPHDTFKKDLVDIHLKEESSKIIRNIETHHANRFMQNSFKYAQERWENTHKLPGFKIDDLVSVLTLSFNNIKRSKKLKNCFEEPSIINLLHGPNTVCKI</sequence>
<reference evidence="1" key="1">
    <citation type="submission" date="2021-03" db="EMBL/GenBank/DDBJ databases">
        <title>Draft genome sequence of rust myrtle Austropuccinia psidii MF-1, a brazilian biotype.</title>
        <authorList>
            <person name="Quecine M.C."/>
            <person name="Pachon D.M.R."/>
            <person name="Bonatelli M.L."/>
            <person name="Correr F.H."/>
            <person name="Franceschini L.M."/>
            <person name="Leite T.F."/>
            <person name="Margarido G.R.A."/>
            <person name="Almeida C.A."/>
            <person name="Ferrarezi J.A."/>
            <person name="Labate C.A."/>
        </authorList>
    </citation>
    <scope>NUCLEOTIDE SEQUENCE</scope>
    <source>
        <strain evidence="1">MF-1</strain>
    </source>
</reference>
<proteinExistence type="predicted"/>
<organism evidence="1 2">
    <name type="scientific">Austropuccinia psidii MF-1</name>
    <dbReference type="NCBI Taxonomy" id="1389203"/>
    <lineage>
        <taxon>Eukaryota</taxon>
        <taxon>Fungi</taxon>
        <taxon>Dikarya</taxon>
        <taxon>Basidiomycota</taxon>
        <taxon>Pucciniomycotina</taxon>
        <taxon>Pucciniomycetes</taxon>
        <taxon>Pucciniales</taxon>
        <taxon>Sphaerophragmiaceae</taxon>
        <taxon>Austropuccinia</taxon>
    </lineage>
</organism>
<dbReference type="Proteomes" id="UP000765509">
    <property type="component" value="Unassembled WGS sequence"/>
</dbReference>
<accession>A0A9Q3EMF5</accession>